<dbReference type="Gene3D" id="1.25.40.10">
    <property type="entry name" value="Tetratricopeptide repeat domain"/>
    <property type="match status" value="3"/>
</dbReference>
<dbReference type="PANTHER" id="PTHR19959:SF119">
    <property type="entry name" value="FUNGAL LIPASE-LIKE DOMAIN-CONTAINING PROTEIN"/>
    <property type="match status" value="1"/>
</dbReference>
<dbReference type="SUPFAM" id="SSF81901">
    <property type="entry name" value="HCP-like"/>
    <property type="match status" value="2"/>
</dbReference>
<reference evidence="2" key="1">
    <citation type="submission" date="2023-03" db="EMBL/GenBank/DDBJ databases">
        <title>Massive genome expansion in bonnet fungi (Mycena s.s.) driven by repeated elements and novel gene families across ecological guilds.</title>
        <authorList>
            <consortium name="Lawrence Berkeley National Laboratory"/>
            <person name="Harder C.B."/>
            <person name="Miyauchi S."/>
            <person name="Viragh M."/>
            <person name="Kuo A."/>
            <person name="Thoen E."/>
            <person name="Andreopoulos B."/>
            <person name="Lu D."/>
            <person name="Skrede I."/>
            <person name="Drula E."/>
            <person name="Henrissat B."/>
            <person name="Morin E."/>
            <person name="Kohler A."/>
            <person name="Barry K."/>
            <person name="LaButti K."/>
            <person name="Morin E."/>
            <person name="Salamov A."/>
            <person name="Lipzen A."/>
            <person name="Mereny Z."/>
            <person name="Hegedus B."/>
            <person name="Baldrian P."/>
            <person name="Stursova M."/>
            <person name="Weitz H."/>
            <person name="Taylor A."/>
            <person name="Grigoriev I.V."/>
            <person name="Nagy L.G."/>
            <person name="Martin F."/>
            <person name="Kauserud H."/>
        </authorList>
    </citation>
    <scope>NUCLEOTIDE SEQUENCE</scope>
    <source>
        <strain evidence="2">CBHHK182m</strain>
    </source>
</reference>
<protein>
    <submittedName>
        <fullName evidence="2">CHAT domain-containing protein</fullName>
    </submittedName>
</protein>
<dbReference type="PANTHER" id="PTHR19959">
    <property type="entry name" value="KINESIN LIGHT CHAIN"/>
    <property type="match status" value="1"/>
</dbReference>
<dbReference type="Pfam" id="PF13374">
    <property type="entry name" value="TPR_10"/>
    <property type="match status" value="2"/>
</dbReference>
<comment type="caution">
    <text evidence="2">The sequence shown here is derived from an EMBL/GenBank/DDBJ whole genome shotgun (WGS) entry which is preliminary data.</text>
</comment>
<sequence length="1189" mass="133431">MALELGLRNTGVSASIVLLIAINSGYGLGDYSIQSSLSSSSQLKLDLSLGMSSKKLNRKIKQYRVLLALHVPPRGRHRNNLASTLTRRFEQFGESKDINEAIKLHREALILHKPAHPYRGSSLNNLAIAFLTRFEQQGDTRDLDKAIELHREALILCKLPHPNYGSALNNLGGAILTRFRQQGNTRDLNEAIELHRQALTLHKLPHPDHDMTLNNLANAVLTRFWQQGDIRDINEAIQLHREALILREPRHPERGQSLNNLAVAVLTRFDQQRDIRDINEAIELHRQALTRVETPHPDHVMILNGLANAVLTRFQEQGDTGDLNEAIQLHRKALTLRKPPHPNRSRSLNNLANATLTRFWWQGNTRDIDEAIELYREALTLRESPHPEHGQSLNNLAVAVRTRFDQQRDIRDINEAIELHRQALTRVEMPHPDHAMILNGLANAVLTRFKQYGDTKDIDEAMKLHREALNLHQPPHPNRGSSLNNLANATLTRFRWQGNTRDIDEAIELYREALTLRESPHPDRGSSLNNLAHAVTTRFAQQESMRDVNEAIELLREALNLCRPPHTQRGFSLHGLGLCFVIMYGWTHDSHNLESASCLFQEAVTYSSSSPSTQFHHAWSWAQIIAQYHPTSALTAYHAAVKLLPQLVALHLDLPSRQQILSTITHSTLASDAATCAVGLSQYNTAVELLEASRSIFWSQALYLRTPLDDLATIHPALSAKLTDLARQLERASYRDTSRNILTDTQQKIRGIESEGARCHQLNEDWEQTIKEVQKLSGYEDFMQPKSITTLQQAAVSGPVIILTTTSSTCFALVVTSSSKVQYLKLSQLFLAETHLLADLSRGLSNPVFDFDRFIETHEHGDPLHNKSELEARLLGGREGNIKPDPDEVFRGLLADLWNNIVKPVFEALNLQASTTFSKSIDPPRLWWCPTGPFAFLPIHAAGIYSEDITECVSDYVVSSYTPTLTTLLDPPVCATASFKMTTIIEPKAPNCLPLPGARAELDKIMTRVPDQWLTGLVNTKVETALVHLRESSIVHFACHGVQDLVHPLDSGLILTDGRLKVSKLMHRPEGDNTLVLKKSMSLAFLSACETAKGDKTVPDEAMHLAATLLFSGFHGVVATMWTINDLDGPKIADTFYEYLFKNCDPQSIPPVLPDLKLAAKALHLAVAKLRKEPNISFRRWVPFVHYGL</sequence>
<dbReference type="InterPro" id="IPR006597">
    <property type="entry name" value="Sel1-like"/>
</dbReference>
<dbReference type="EMBL" id="JARKIB010000007">
    <property type="protein sequence ID" value="KAJ7778124.1"/>
    <property type="molecule type" value="Genomic_DNA"/>
</dbReference>
<dbReference type="InterPro" id="IPR011990">
    <property type="entry name" value="TPR-like_helical_dom_sf"/>
</dbReference>
<dbReference type="AlphaFoldDB" id="A0AAD7NWP0"/>
<dbReference type="Proteomes" id="UP001215598">
    <property type="component" value="Unassembled WGS sequence"/>
</dbReference>
<proteinExistence type="predicted"/>
<dbReference type="Pfam" id="PF08238">
    <property type="entry name" value="Sel1"/>
    <property type="match status" value="3"/>
</dbReference>
<dbReference type="InterPro" id="IPR024983">
    <property type="entry name" value="CHAT_dom"/>
</dbReference>
<feature type="domain" description="CHAT" evidence="1">
    <location>
        <begin position="894"/>
        <end position="1188"/>
    </location>
</feature>
<evidence type="ECO:0000259" key="1">
    <source>
        <dbReference type="Pfam" id="PF12770"/>
    </source>
</evidence>
<evidence type="ECO:0000313" key="3">
    <source>
        <dbReference type="Proteomes" id="UP001215598"/>
    </source>
</evidence>
<gene>
    <name evidence="2" type="ORF">B0H16DRAFT_1448794</name>
</gene>
<keyword evidence="3" id="KW-1185">Reference proteome</keyword>
<dbReference type="Pfam" id="PF12770">
    <property type="entry name" value="CHAT"/>
    <property type="match status" value="1"/>
</dbReference>
<accession>A0AAD7NWP0</accession>
<evidence type="ECO:0000313" key="2">
    <source>
        <dbReference type="EMBL" id="KAJ7778124.1"/>
    </source>
</evidence>
<name>A0AAD7NWP0_9AGAR</name>
<organism evidence="2 3">
    <name type="scientific">Mycena metata</name>
    <dbReference type="NCBI Taxonomy" id="1033252"/>
    <lineage>
        <taxon>Eukaryota</taxon>
        <taxon>Fungi</taxon>
        <taxon>Dikarya</taxon>
        <taxon>Basidiomycota</taxon>
        <taxon>Agaricomycotina</taxon>
        <taxon>Agaricomycetes</taxon>
        <taxon>Agaricomycetidae</taxon>
        <taxon>Agaricales</taxon>
        <taxon>Marasmiineae</taxon>
        <taxon>Mycenaceae</taxon>
        <taxon>Mycena</taxon>
    </lineage>
</organism>